<feature type="domain" description="Solute-binding protein family 3/N-terminal" evidence="2">
    <location>
        <begin position="35"/>
        <end position="258"/>
    </location>
</feature>
<evidence type="ECO:0000313" key="4">
    <source>
        <dbReference type="Proteomes" id="UP000437748"/>
    </source>
</evidence>
<evidence type="ECO:0000259" key="2">
    <source>
        <dbReference type="Pfam" id="PF00497"/>
    </source>
</evidence>
<keyword evidence="1" id="KW-0732">Signal</keyword>
<sequence length="260" mass="30251">MKKTFIYILLIFCFISIKSFAQDIEKISIEYITRPPYFISSKDDSKVIDGVIYKLILKIFNEANIPFEFKNVPVIRTYDSIKENKKKVCSPSSFKTKEREENAIFSKSIFQDKKTVIILSSRNKEIKKLKNSQDVLANDSLKMLVKIGFSYGKYIDEKVLFYKKIVLAEKNPQQSKNVIFTSNDNNMMLQDIMTGNADYMFMGRNEAEYLLNENSLFKNNLEIKDLNDIPEGEKRYIMCSKIVGKETIDKINNAIDKIIK</sequence>
<dbReference type="PANTHER" id="PTHR35936">
    <property type="entry name" value="MEMBRANE-BOUND LYTIC MUREIN TRANSGLYCOSYLASE F"/>
    <property type="match status" value="1"/>
</dbReference>
<evidence type="ECO:0000313" key="3">
    <source>
        <dbReference type="EMBL" id="KAB8036090.1"/>
    </source>
</evidence>
<name>A0A6N6VQI3_9BACT</name>
<dbReference type="SUPFAM" id="SSF53850">
    <property type="entry name" value="Periplasmic binding protein-like II"/>
    <property type="match status" value="1"/>
</dbReference>
<comment type="caution">
    <text evidence="3">The sequence shown here is derived from an EMBL/GenBank/DDBJ whole genome shotgun (WGS) entry which is preliminary data.</text>
</comment>
<organism evidence="3 4">
    <name type="scientific">Silvanigrella paludirubra</name>
    <dbReference type="NCBI Taxonomy" id="2499159"/>
    <lineage>
        <taxon>Bacteria</taxon>
        <taxon>Pseudomonadati</taxon>
        <taxon>Bdellovibrionota</taxon>
        <taxon>Oligoflexia</taxon>
        <taxon>Silvanigrellales</taxon>
        <taxon>Silvanigrellaceae</taxon>
        <taxon>Silvanigrella</taxon>
    </lineage>
</organism>
<dbReference type="AlphaFoldDB" id="A0A6N6VQI3"/>
<dbReference type="OrthoDB" id="5456414at2"/>
<protein>
    <submittedName>
        <fullName evidence="3">Transporter substrate-binding domain-containing protein</fullName>
    </submittedName>
</protein>
<dbReference type="InterPro" id="IPR001638">
    <property type="entry name" value="Solute-binding_3/MltF_N"/>
</dbReference>
<accession>A0A6N6VQI3</accession>
<dbReference type="Gene3D" id="3.40.190.10">
    <property type="entry name" value="Periplasmic binding protein-like II"/>
    <property type="match status" value="2"/>
</dbReference>
<proteinExistence type="predicted"/>
<reference evidence="3 4" key="1">
    <citation type="submission" date="2019-10" db="EMBL/GenBank/DDBJ databases">
        <title>New species of Slilvanegrellaceae.</title>
        <authorList>
            <person name="Pitt A."/>
            <person name="Hahn M.W."/>
        </authorList>
    </citation>
    <scope>NUCLEOTIDE SEQUENCE [LARGE SCALE GENOMIC DNA]</scope>
    <source>
        <strain evidence="3 4">SP-Ram-0.45-NSY-1</strain>
    </source>
</reference>
<gene>
    <name evidence="3" type="ORF">GCL60_16130</name>
</gene>
<dbReference type="Proteomes" id="UP000437748">
    <property type="component" value="Unassembled WGS sequence"/>
</dbReference>
<keyword evidence="4" id="KW-1185">Reference proteome</keyword>
<dbReference type="RefSeq" id="WP_153421780.1">
    <property type="nucleotide sequence ID" value="NZ_WFLM01000008.1"/>
</dbReference>
<dbReference type="EMBL" id="WFLM01000008">
    <property type="protein sequence ID" value="KAB8036090.1"/>
    <property type="molecule type" value="Genomic_DNA"/>
</dbReference>
<dbReference type="Pfam" id="PF00497">
    <property type="entry name" value="SBP_bac_3"/>
    <property type="match status" value="1"/>
</dbReference>
<evidence type="ECO:0000256" key="1">
    <source>
        <dbReference type="ARBA" id="ARBA00022729"/>
    </source>
</evidence>
<dbReference type="PANTHER" id="PTHR35936:SF35">
    <property type="entry name" value="L-CYSTINE-BINDING PROTEIN TCYJ"/>
    <property type="match status" value="1"/>
</dbReference>